<evidence type="ECO:0000313" key="1">
    <source>
        <dbReference type="EMBL" id="CAL5135130.1"/>
    </source>
</evidence>
<dbReference type="AlphaFoldDB" id="A0AAV2TEM5"/>
<protein>
    <submittedName>
        <fullName evidence="1">Uncharacterized protein</fullName>
    </submittedName>
</protein>
<comment type="caution">
    <text evidence="1">The sequence shown here is derived from an EMBL/GenBank/DDBJ whole genome shotgun (WGS) entry which is preliminary data.</text>
</comment>
<dbReference type="Proteomes" id="UP001497525">
    <property type="component" value="Unassembled WGS sequence"/>
</dbReference>
<organism evidence="1 2">
    <name type="scientific">Calicophoron daubneyi</name>
    <name type="common">Rumen fluke</name>
    <name type="synonym">Paramphistomum daubneyi</name>
    <dbReference type="NCBI Taxonomy" id="300641"/>
    <lineage>
        <taxon>Eukaryota</taxon>
        <taxon>Metazoa</taxon>
        <taxon>Spiralia</taxon>
        <taxon>Lophotrochozoa</taxon>
        <taxon>Platyhelminthes</taxon>
        <taxon>Trematoda</taxon>
        <taxon>Digenea</taxon>
        <taxon>Plagiorchiida</taxon>
        <taxon>Pronocephalata</taxon>
        <taxon>Paramphistomoidea</taxon>
        <taxon>Paramphistomidae</taxon>
        <taxon>Calicophoron</taxon>
    </lineage>
</organism>
<proteinExistence type="predicted"/>
<dbReference type="EMBL" id="CAXLJL010000245">
    <property type="protein sequence ID" value="CAL5135130.1"/>
    <property type="molecule type" value="Genomic_DNA"/>
</dbReference>
<accession>A0AAV2TEM5</accession>
<gene>
    <name evidence="1" type="ORF">CDAUBV1_LOCUS9185</name>
</gene>
<evidence type="ECO:0000313" key="2">
    <source>
        <dbReference type="Proteomes" id="UP001497525"/>
    </source>
</evidence>
<name>A0AAV2TEM5_CALDB</name>
<sequence length="97" mass="11371">MHHLKNAPLDYVARKTDIERLLGIMPSVTKAAELRRVKQETWSKAEPWNPTLFAQNERKLLSLLVEHTNARPSRRYTHQLRRFVICEESEPNARHSG</sequence>
<reference evidence="1" key="1">
    <citation type="submission" date="2024-06" db="EMBL/GenBank/DDBJ databases">
        <authorList>
            <person name="Liu X."/>
            <person name="Lenzi L."/>
            <person name="Haldenby T S."/>
            <person name="Uol C."/>
        </authorList>
    </citation>
    <scope>NUCLEOTIDE SEQUENCE</scope>
</reference>